<dbReference type="AlphaFoldDB" id="A0A7G6X9L9"/>
<dbReference type="Proteomes" id="UP000515563">
    <property type="component" value="Chromosome"/>
</dbReference>
<dbReference type="Pfam" id="PF09587">
    <property type="entry name" value="PGA_cap"/>
    <property type="match status" value="1"/>
</dbReference>
<feature type="compositionally biased region" description="Basic residues" evidence="1">
    <location>
        <begin position="142"/>
        <end position="155"/>
    </location>
</feature>
<feature type="region of interest" description="Disordered" evidence="1">
    <location>
        <begin position="134"/>
        <end position="203"/>
    </location>
</feature>
<evidence type="ECO:0000313" key="3">
    <source>
        <dbReference type="EMBL" id="QNE22934.1"/>
    </source>
</evidence>
<gene>
    <name evidence="3" type="ORF">F1D05_14650</name>
</gene>
<proteinExistence type="predicted"/>
<reference evidence="4" key="1">
    <citation type="submission" date="2019-09" db="EMBL/GenBank/DDBJ databases">
        <title>Antimicrobial potential of Antarctic Bacteria.</title>
        <authorList>
            <person name="Benaud N."/>
            <person name="Edwards R.J."/>
            <person name="Ferrari B.C."/>
        </authorList>
    </citation>
    <scope>NUCLEOTIDE SEQUENCE [LARGE SCALE GENOMIC DNA]</scope>
    <source>
        <strain evidence="4">SPB151</strain>
    </source>
</reference>
<protein>
    <recommendedName>
        <fullName evidence="2">Capsule synthesis protein CapA domain-containing protein</fullName>
    </recommendedName>
</protein>
<accession>A0A7G6X9L9</accession>
<dbReference type="InterPro" id="IPR019079">
    <property type="entry name" value="Capsule_synth_CapA"/>
</dbReference>
<evidence type="ECO:0000313" key="4">
    <source>
        <dbReference type="Proteomes" id="UP000515563"/>
    </source>
</evidence>
<evidence type="ECO:0000256" key="1">
    <source>
        <dbReference type="SAM" id="MobiDB-lite"/>
    </source>
</evidence>
<feature type="compositionally biased region" description="Low complexity" evidence="1">
    <location>
        <begin position="156"/>
        <end position="171"/>
    </location>
</feature>
<keyword evidence="4" id="KW-1185">Reference proteome</keyword>
<sequence>MLLHRGQRRADHLAGGAHLLDLCRRLQFDHQLLPQLHVIVIPVLLSRSWCDHPFPVGTTNAGHHAHVVQPMQEINGKWVAYGLGNLAAAHREPGSRKSEGLLVRFTFAPVGDGHWKVQQAGYAPLLVTDTVPDFAGSAGRPGSRRCRSRTRRSRARSAFSTYGVSSRSRVCQQRRRHDWNSPSSAPAKLCSPSTQPRRHSEST</sequence>
<dbReference type="KEGG" id="kqi:F1D05_14650"/>
<reference evidence="3 4" key="2">
    <citation type="journal article" date="2020" name="Microbiol. Resour. Announc.">
        <title>Antarctic desert soil bacteria exhibit high novel natural product potential, evaluated through long-read genome sequencing and comparative genomics.</title>
        <authorList>
            <person name="Benaud N."/>
            <person name="Edwards R.J."/>
            <person name="Amos T.G."/>
            <person name="D'Agostino P.M."/>
            <person name="Gutierrez-Chavez C."/>
            <person name="Montgomery K."/>
            <person name="Nicetic I."/>
            <person name="Ferrari B.C."/>
        </authorList>
    </citation>
    <scope>NUCLEOTIDE SEQUENCE [LARGE SCALE GENOMIC DNA]</scope>
    <source>
        <strain evidence="3 4">SPB151</strain>
    </source>
</reference>
<dbReference type="EMBL" id="CP043661">
    <property type="protein sequence ID" value="QNE22934.1"/>
    <property type="molecule type" value="Genomic_DNA"/>
</dbReference>
<evidence type="ECO:0000259" key="2">
    <source>
        <dbReference type="Pfam" id="PF09587"/>
    </source>
</evidence>
<feature type="domain" description="Capsule synthesis protein CapA" evidence="2">
    <location>
        <begin position="62"/>
        <end position="87"/>
    </location>
</feature>
<organism evidence="3 4">
    <name type="scientific">Kribbella qitaiheensis</name>
    <dbReference type="NCBI Taxonomy" id="1544730"/>
    <lineage>
        <taxon>Bacteria</taxon>
        <taxon>Bacillati</taxon>
        <taxon>Actinomycetota</taxon>
        <taxon>Actinomycetes</taxon>
        <taxon>Propionibacteriales</taxon>
        <taxon>Kribbellaceae</taxon>
        <taxon>Kribbella</taxon>
    </lineage>
</organism>
<name>A0A7G6X9L9_9ACTN</name>